<sequence>MSTVSEAHNDHAAHLTYINRIKESLNEQTSELKSLHEEVEARFKVHKSFCDCIAHRLFHRTAQAREEYEADSLKAEQNYFAALGAQSRAEARRAQLESDLEVAIRDREELERAVKEHDELRKEIDEMYERLFDGPTPGFPEEDAAEEAYKAAKEEHDITKERILKSRQALRLLHLAQERLPRAQKNLASAHKLGKEMWVFVDDTLISLRFGNKKLGEAATAVRDADIASLAPEVLSRKETLIMQLETAMVHPEKLHSWEATVEAIGSAHNILCDVKRTLKQLIQDIKEEERDGLSEINRTAKQFEFTKEELWLARQAIFEKVAGFGQAPPCYSYDKPAPDYSSILDEGHEHQHGCGFEIGIQI</sequence>
<keyword evidence="1" id="KW-0175">Coiled coil</keyword>
<evidence type="ECO:0000256" key="1">
    <source>
        <dbReference type="SAM" id="Coils"/>
    </source>
</evidence>
<gene>
    <name evidence="2" type="ORF">L207DRAFT_515537</name>
</gene>
<dbReference type="STRING" id="1149755.A0A2J6RB93"/>
<dbReference type="Proteomes" id="UP000235786">
    <property type="component" value="Unassembled WGS sequence"/>
</dbReference>
<protein>
    <submittedName>
        <fullName evidence="2">Uncharacterized protein</fullName>
    </submittedName>
</protein>
<accession>A0A2J6RB93</accession>
<organism evidence="2 3">
    <name type="scientific">Hyaloscypha variabilis (strain UAMH 11265 / GT02V1 / F)</name>
    <name type="common">Meliniomyces variabilis</name>
    <dbReference type="NCBI Taxonomy" id="1149755"/>
    <lineage>
        <taxon>Eukaryota</taxon>
        <taxon>Fungi</taxon>
        <taxon>Dikarya</taxon>
        <taxon>Ascomycota</taxon>
        <taxon>Pezizomycotina</taxon>
        <taxon>Leotiomycetes</taxon>
        <taxon>Helotiales</taxon>
        <taxon>Hyaloscyphaceae</taxon>
        <taxon>Hyaloscypha</taxon>
        <taxon>Hyaloscypha variabilis</taxon>
    </lineage>
</organism>
<evidence type="ECO:0000313" key="3">
    <source>
        <dbReference type="Proteomes" id="UP000235786"/>
    </source>
</evidence>
<feature type="coiled-coil region" evidence="1">
    <location>
        <begin position="86"/>
        <end position="162"/>
    </location>
</feature>
<reference evidence="2 3" key="1">
    <citation type="submission" date="2016-04" db="EMBL/GenBank/DDBJ databases">
        <title>A degradative enzymes factory behind the ericoid mycorrhizal symbiosis.</title>
        <authorList>
            <consortium name="DOE Joint Genome Institute"/>
            <person name="Martino E."/>
            <person name="Morin E."/>
            <person name="Grelet G."/>
            <person name="Kuo A."/>
            <person name="Kohler A."/>
            <person name="Daghino S."/>
            <person name="Barry K."/>
            <person name="Choi C."/>
            <person name="Cichocki N."/>
            <person name="Clum A."/>
            <person name="Copeland A."/>
            <person name="Hainaut M."/>
            <person name="Haridas S."/>
            <person name="Labutti K."/>
            <person name="Lindquist E."/>
            <person name="Lipzen A."/>
            <person name="Khouja H.-R."/>
            <person name="Murat C."/>
            <person name="Ohm R."/>
            <person name="Olson A."/>
            <person name="Spatafora J."/>
            <person name="Veneault-Fourrey C."/>
            <person name="Henrissat B."/>
            <person name="Grigoriev I."/>
            <person name="Martin F."/>
            <person name="Perotto S."/>
        </authorList>
    </citation>
    <scope>NUCLEOTIDE SEQUENCE [LARGE SCALE GENOMIC DNA]</scope>
    <source>
        <strain evidence="2 3">F</strain>
    </source>
</reference>
<evidence type="ECO:0000313" key="2">
    <source>
        <dbReference type="EMBL" id="PMD35773.1"/>
    </source>
</evidence>
<dbReference type="OrthoDB" id="2562743at2759"/>
<keyword evidence="3" id="KW-1185">Reference proteome</keyword>
<name>A0A2J6RB93_HYAVF</name>
<dbReference type="AlphaFoldDB" id="A0A2J6RB93"/>
<dbReference type="PANTHER" id="PTHR21974:SF2">
    <property type="entry name" value="RE15880P"/>
    <property type="match status" value="1"/>
</dbReference>
<dbReference type="EMBL" id="KZ613951">
    <property type="protein sequence ID" value="PMD35773.1"/>
    <property type="molecule type" value="Genomic_DNA"/>
</dbReference>
<dbReference type="PANTHER" id="PTHR21974">
    <property type="entry name" value="RE15880P"/>
    <property type="match status" value="1"/>
</dbReference>
<proteinExistence type="predicted"/>